<comment type="caution">
    <text evidence="1">The sequence shown here is derived from an EMBL/GenBank/DDBJ whole genome shotgun (WGS) entry which is preliminary data.</text>
</comment>
<gene>
    <name evidence="1" type="ORF">C7459_11678</name>
</gene>
<organism evidence="1 2">
    <name type="scientific">Tumebacillus permanentifrigoris</name>
    <dbReference type="NCBI Taxonomy" id="378543"/>
    <lineage>
        <taxon>Bacteria</taxon>
        <taxon>Bacillati</taxon>
        <taxon>Bacillota</taxon>
        <taxon>Bacilli</taxon>
        <taxon>Bacillales</taxon>
        <taxon>Alicyclobacillaceae</taxon>
        <taxon>Tumebacillus</taxon>
    </lineage>
</organism>
<name>A0A316D4S2_9BACL</name>
<proteinExistence type="predicted"/>
<evidence type="ECO:0000313" key="2">
    <source>
        <dbReference type="Proteomes" id="UP000245634"/>
    </source>
</evidence>
<dbReference type="RefSeq" id="WP_109690523.1">
    <property type="nucleotide sequence ID" value="NZ_QGGL01000016.1"/>
</dbReference>
<dbReference type="EMBL" id="QGGL01000016">
    <property type="protein sequence ID" value="PWK07919.1"/>
    <property type="molecule type" value="Genomic_DNA"/>
</dbReference>
<dbReference type="AlphaFoldDB" id="A0A316D4S2"/>
<dbReference type="OrthoDB" id="5540948at2"/>
<sequence>MKKLWGNQPKVLILTALALGITMIGSRSTQPVTETVNLTTPQQLEKKPVIEVEEIAPQDEDAWLNRKRLAKAQVPDNLKVALQSGKPTGNLLRKFPYPFRSMLALTSDIDDTTPEEFSDYHRFLNTKEQTEGGPGLGLDVGDSFWMFMANNQPNHTDSYDHGLDGVMTYFKGTDSTQKHFDAEIKHYWKVGWIDSMHTFGDFSRKDHYDPVFKREYAVAAWDALKQDGINLEVWINHGNEANVDAFGGYDPHRFSAYQAGDNPSSPHYHTDLTVKNGIHFVWNSIGEPQMGWESPLFEIKLRDGQKLWGFHRYTHDLTKTGLDWNWVPREIHRQINTGTLDSLVEHQQYALLAQHFGGYDLRFPFDEKGVQALRLLAQYQDDGKVLVARTTRLLKYEVARKFVQVATAEQGDETWLNVTAIQDPIFGPQPLSIDAVRGLTFYVQNPEKTHLLVDMKPIRPEDYQFNPPDATGKVSIGFKWFKPDYTDYSFTSTRDASAL</sequence>
<evidence type="ECO:0000313" key="1">
    <source>
        <dbReference type="EMBL" id="PWK07919.1"/>
    </source>
</evidence>
<reference evidence="1 2" key="1">
    <citation type="submission" date="2018-05" db="EMBL/GenBank/DDBJ databases">
        <title>Genomic Encyclopedia of Type Strains, Phase IV (KMG-IV): sequencing the most valuable type-strain genomes for metagenomic binning, comparative biology and taxonomic classification.</title>
        <authorList>
            <person name="Goeker M."/>
        </authorList>
    </citation>
    <scope>NUCLEOTIDE SEQUENCE [LARGE SCALE GENOMIC DNA]</scope>
    <source>
        <strain evidence="1 2">DSM 18773</strain>
    </source>
</reference>
<protein>
    <submittedName>
        <fullName evidence="1">Uncharacterized protein</fullName>
    </submittedName>
</protein>
<dbReference type="Proteomes" id="UP000245634">
    <property type="component" value="Unassembled WGS sequence"/>
</dbReference>
<keyword evidence="2" id="KW-1185">Reference proteome</keyword>
<accession>A0A316D4S2</accession>